<feature type="region of interest" description="Disordered" evidence="1">
    <location>
        <begin position="55"/>
        <end position="125"/>
    </location>
</feature>
<feature type="compositionally biased region" description="Basic and acidic residues" evidence="1">
    <location>
        <begin position="162"/>
        <end position="182"/>
    </location>
</feature>
<dbReference type="RefSeq" id="WP_236777467.1">
    <property type="nucleotide sequence ID" value="NZ_CP018863.1"/>
</dbReference>
<dbReference type="InterPro" id="IPR011613">
    <property type="entry name" value="GH15-like"/>
</dbReference>
<dbReference type="GO" id="GO:0004553">
    <property type="term" value="F:hydrolase activity, hydrolyzing O-glycosyl compounds"/>
    <property type="evidence" value="ECO:0007669"/>
    <property type="project" value="UniProtKB-ARBA"/>
</dbReference>
<dbReference type="Pfam" id="PF19291">
    <property type="entry name" value="TREH_N"/>
    <property type="match status" value="1"/>
</dbReference>
<reference evidence="4 5" key="1">
    <citation type="submission" date="2016-10" db="EMBL/GenBank/DDBJ databases">
        <authorList>
            <person name="de Groot N.N."/>
        </authorList>
    </citation>
    <scope>NUCLEOTIDE SEQUENCE [LARGE SCALE GENOMIC DNA]</scope>
    <source>
        <strain evidence="4 5">DSM 20117</strain>
    </source>
</reference>
<feature type="domain" description="GH15-like" evidence="2">
    <location>
        <begin position="364"/>
        <end position="730"/>
    </location>
</feature>
<dbReference type="InterPro" id="IPR045582">
    <property type="entry name" value="Trehalase-like_N"/>
</dbReference>
<name>A0A1H1CCT3_9MICC</name>
<dbReference type="GO" id="GO:0005975">
    <property type="term" value="P:carbohydrate metabolic process"/>
    <property type="evidence" value="ECO:0007669"/>
    <property type="project" value="InterPro"/>
</dbReference>
<feature type="domain" description="Trehalase-like N-terminal" evidence="3">
    <location>
        <begin position="2"/>
        <end position="67"/>
    </location>
</feature>
<dbReference type="Gene3D" id="1.50.10.10">
    <property type="match status" value="1"/>
</dbReference>
<dbReference type="Pfam" id="PF00723">
    <property type="entry name" value="Glyco_hydro_15"/>
    <property type="match status" value="1"/>
</dbReference>
<gene>
    <name evidence="4" type="ORF">SAMN04489742_1860</name>
</gene>
<dbReference type="SUPFAM" id="SSF48208">
    <property type="entry name" value="Six-hairpin glycosidases"/>
    <property type="match status" value="1"/>
</dbReference>
<evidence type="ECO:0000313" key="5">
    <source>
        <dbReference type="Proteomes" id="UP000181917"/>
    </source>
</evidence>
<dbReference type="AlphaFoldDB" id="A0A1H1CCT3"/>
<feature type="compositionally biased region" description="Low complexity" evidence="1">
    <location>
        <begin position="115"/>
        <end position="125"/>
    </location>
</feature>
<dbReference type="PANTHER" id="PTHR31616:SF0">
    <property type="entry name" value="GLUCAN 1,4-ALPHA-GLUCOSIDASE"/>
    <property type="match status" value="1"/>
</dbReference>
<evidence type="ECO:0000259" key="3">
    <source>
        <dbReference type="Pfam" id="PF19291"/>
    </source>
</evidence>
<evidence type="ECO:0000256" key="1">
    <source>
        <dbReference type="SAM" id="MobiDB-lite"/>
    </source>
</evidence>
<proteinExistence type="predicted"/>
<keyword evidence="5" id="KW-1185">Reference proteome</keyword>
<sequence>MASPIEDYALISDLHTGALVSRAGSMDWLCFPRFDSDSTFGALLGTPEHGRWLLAPDGSHEQTGVPLGTGPAGETAGQGAGHAEVTGGAGKEIAPDTAASGADAKARDRDGSTEGQAAAGGTATAKVAGQVYDRDLNQDPELKPAGGGTTTEAAHYGGEVRGQAKDPRGEHALREESVHAEAGKPTGADEQAEAERKKRAGAPVVVERSYIDSSFVLRTHWKTDTGEATITEFMPVGDRRASLVRRVEGISGTVTISQEIVVRFGYGVVVPWVNRVRNADTDEESIVGIAGPDAVVLHGSNLPHPRNRRHLGQFEVKAGESVDFELCWFQSHREVPPMIDVDKALEETLKYWQDWCSRFPPQGEYHEMVKRSLLVLRALTHETTGGIVAAPTTSLPEHFGGERNWDYRYVWLRDAALTLESMMTHGYEKEALEWRNWLLRAVAGDPEDLQIMYGLAGERHLLERELDQFPGYANSKPVRIGNGAVGQYQADVIGEVMVVLEKLRNMGGTEDHFSWPLQKALLHYIEKHFDNKDHGIWEMRGKQRYFTHSRVMMWAAFDRGVRAVRDHGLDGEAEHWAELRDELREEIMEQGFNREINSFVQTYGSIEVDASLLVIPQVGFVKYDDDLMLGTVARLEQELVDEFGLILRYRTEAGMDGLEPGEHPFLACSFWLVEQYARSGRIEDARELMDQLVGYANELGLMAEEYDPVNKRMAGNYPQAFSHLALIRAADAINGHAQEAL</sequence>
<dbReference type="STRING" id="37928.SAMN04489742_1860"/>
<organism evidence="4 5">
    <name type="scientific">Crystallibacter crystallopoietes</name>
    <dbReference type="NCBI Taxonomy" id="37928"/>
    <lineage>
        <taxon>Bacteria</taxon>
        <taxon>Bacillati</taxon>
        <taxon>Actinomycetota</taxon>
        <taxon>Actinomycetes</taxon>
        <taxon>Micrococcales</taxon>
        <taxon>Micrococcaceae</taxon>
        <taxon>Crystallibacter</taxon>
    </lineage>
</organism>
<evidence type="ECO:0000313" key="4">
    <source>
        <dbReference type="EMBL" id="SDQ62025.1"/>
    </source>
</evidence>
<accession>A0A1H1CCT3</accession>
<dbReference type="EMBL" id="FNKH01000002">
    <property type="protein sequence ID" value="SDQ62025.1"/>
    <property type="molecule type" value="Genomic_DNA"/>
</dbReference>
<dbReference type="PANTHER" id="PTHR31616">
    <property type="entry name" value="TREHALASE"/>
    <property type="match status" value="1"/>
</dbReference>
<dbReference type="Proteomes" id="UP000181917">
    <property type="component" value="Unassembled WGS sequence"/>
</dbReference>
<feature type="region of interest" description="Disordered" evidence="1">
    <location>
        <begin position="137"/>
        <end position="200"/>
    </location>
</feature>
<dbReference type="InterPro" id="IPR008928">
    <property type="entry name" value="6-hairpin_glycosidase_sf"/>
</dbReference>
<protein>
    <submittedName>
        <fullName evidence="4">Glucoamylase (Glucan-1,4-alpha-glucosidase), GH15 family</fullName>
    </submittedName>
</protein>
<evidence type="ECO:0000259" key="2">
    <source>
        <dbReference type="Pfam" id="PF00723"/>
    </source>
</evidence>
<dbReference type="InterPro" id="IPR012341">
    <property type="entry name" value="6hp_glycosidase-like_sf"/>
</dbReference>